<keyword evidence="1 4" id="KW-0963">Cytoplasm</keyword>
<gene>
    <name evidence="4" type="primary">ureB</name>
    <name evidence="5" type="ORF">HD842_000913</name>
</gene>
<dbReference type="Pfam" id="PF00699">
    <property type="entry name" value="Urease_beta"/>
    <property type="match status" value="1"/>
</dbReference>
<comment type="pathway">
    <text evidence="4">Nitrogen metabolism; urea degradation; CO(2) and NH(3) from urea (urease route): step 1/1.</text>
</comment>
<comment type="catalytic activity">
    <reaction evidence="3 4">
        <text>urea + 2 H2O + H(+) = hydrogencarbonate + 2 NH4(+)</text>
        <dbReference type="Rhea" id="RHEA:20557"/>
        <dbReference type="ChEBI" id="CHEBI:15377"/>
        <dbReference type="ChEBI" id="CHEBI:15378"/>
        <dbReference type="ChEBI" id="CHEBI:16199"/>
        <dbReference type="ChEBI" id="CHEBI:17544"/>
        <dbReference type="ChEBI" id="CHEBI:28938"/>
        <dbReference type="EC" id="3.5.1.5"/>
    </reaction>
</comment>
<dbReference type="InterPro" id="IPR036461">
    <property type="entry name" value="Urease_betasu_sf"/>
</dbReference>
<evidence type="ECO:0000313" key="5">
    <source>
        <dbReference type="EMBL" id="MBB6132802.1"/>
    </source>
</evidence>
<dbReference type="Proteomes" id="UP000540787">
    <property type="component" value="Unassembled WGS sequence"/>
</dbReference>
<evidence type="ECO:0000256" key="2">
    <source>
        <dbReference type="ARBA" id="ARBA00022801"/>
    </source>
</evidence>
<evidence type="ECO:0000256" key="3">
    <source>
        <dbReference type="ARBA" id="ARBA00047778"/>
    </source>
</evidence>
<dbReference type="EC" id="3.5.1.5" evidence="4"/>
<dbReference type="UniPathway" id="UPA00258">
    <property type="reaction ID" value="UER00370"/>
</dbReference>
<dbReference type="InterPro" id="IPR002019">
    <property type="entry name" value="Urease_beta-like"/>
</dbReference>
<dbReference type="GO" id="GO:0035550">
    <property type="term" value="C:urease complex"/>
    <property type="evidence" value="ECO:0007669"/>
    <property type="project" value="InterPro"/>
</dbReference>
<dbReference type="NCBIfam" id="NF009682">
    <property type="entry name" value="PRK13203.1"/>
    <property type="match status" value="1"/>
</dbReference>
<sequence length="112" mass="12058">MIPGEYFLDDGDIELNVGRRTLTVVVANAGDRPVQVGSHYHFYEVNPALQFEREAALGTRLNIAAGTAVRFEPGQRRTVELVDLAGERIVHGFQSRVSGLLPAAAPPTSGDA</sequence>
<dbReference type="Gene3D" id="2.10.150.10">
    <property type="entry name" value="Urease, beta subunit"/>
    <property type="match status" value="1"/>
</dbReference>
<dbReference type="PANTHER" id="PTHR33569">
    <property type="entry name" value="UREASE"/>
    <property type="match status" value="1"/>
</dbReference>
<name>A0A7W9WXT7_9BURK</name>
<dbReference type="SUPFAM" id="SSF51278">
    <property type="entry name" value="Urease, beta-subunit"/>
    <property type="match status" value="1"/>
</dbReference>
<keyword evidence="2 4" id="KW-0378">Hydrolase</keyword>
<dbReference type="RefSeq" id="WP_183551536.1">
    <property type="nucleotide sequence ID" value="NZ_JACHBX010000001.1"/>
</dbReference>
<proteinExistence type="inferred from homology"/>
<reference evidence="5 6" key="1">
    <citation type="submission" date="2020-08" db="EMBL/GenBank/DDBJ databases">
        <title>The Agave Microbiome: Exploring the role of microbial communities in plant adaptations to desert environments.</title>
        <authorList>
            <person name="Partida-Martinez L.P."/>
        </authorList>
    </citation>
    <scope>NUCLEOTIDE SEQUENCE [LARGE SCALE GENOMIC DNA]</scope>
    <source>
        <strain evidence="5 6">AT3.2</strain>
    </source>
</reference>
<evidence type="ECO:0000256" key="4">
    <source>
        <dbReference type="HAMAP-Rule" id="MF_01954"/>
    </source>
</evidence>
<dbReference type="InterPro" id="IPR050069">
    <property type="entry name" value="Urease_subunit"/>
</dbReference>
<comment type="subunit">
    <text evidence="4">Heterotrimer of UreA (gamma), UreB (beta) and UreC (alpha) subunits. Three heterotrimers associate to form the active enzyme.</text>
</comment>
<dbReference type="FunFam" id="2.10.150.10:FF:000001">
    <property type="entry name" value="Urease subunit beta"/>
    <property type="match status" value="1"/>
</dbReference>
<comment type="similarity">
    <text evidence="4">Belongs to the urease beta subunit family.</text>
</comment>
<dbReference type="CDD" id="cd00407">
    <property type="entry name" value="Urease_beta"/>
    <property type="match status" value="1"/>
</dbReference>
<dbReference type="GO" id="GO:0043419">
    <property type="term" value="P:urea catabolic process"/>
    <property type="evidence" value="ECO:0007669"/>
    <property type="project" value="UniProtKB-UniRule"/>
</dbReference>
<accession>A0A7W9WXT7</accession>
<dbReference type="AlphaFoldDB" id="A0A7W9WXT7"/>
<dbReference type="EMBL" id="JACHBX010000001">
    <property type="protein sequence ID" value="MBB6132802.1"/>
    <property type="molecule type" value="Genomic_DNA"/>
</dbReference>
<protein>
    <recommendedName>
        <fullName evidence="4">Urease subunit beta</fullName>
        <ecNumber evidence="4">3.5.1.5</ecNumber>
    </recommendedName>
    <alternativeName>
        <fullName evidence="4">Urea amidohydrolase subunit beta</fullName>
    </alternativeName>
</protein>
<evidence type="ECO:0000313" key="6">
    <source>
        <dbReference type="Proteomes" id="UP000540787"/>
    </source>
</evidence>
<comment type="subcellular location">
    <subcellularLocation>
        <location evidence="4">Cytoplasm</location>
    </subcellularLocation>
</comment>
<dbReference type="HAMAP" id="MF_01954">
    <property type="entry name" value="Urease_beta"/>
    <property type="match status" value="1"/>
</dbReference>
<comment type="caution">
    <text evidence="5">The sequence shown here is derived from an EMBL/GenBank/DDBJ whole genome shotgun (WGS) entry which is preliminary data.</text>
</comment>
<dbReference type="NCBIfam" id="TIGR00192">
    <property type="entry name" value="urease_beta"/>
    <property type="match status" value="1"/>
</dbReference>
<dbReference type="GO" id="GO:0009039">
    <property type="term" value="F:urease activity"/>
    <property type="evidence" value="ECO:0007669"/>
    <property type="project" value="UniProtKB-UniRule"/>
</dbReference>
<keyword evidence="6" id="KW-1185">Reference proteome</keyword>
<evidence type="ECO:0000256" key="1">
    <source>
        <dbReference type="ARBA" id="ARBA00022490"/>
    </source>
</evidence>
<organism evidence="5 6">
    <name type="scientific">Massilia aurea</name>
    <dbReference type="NCBI Taxonomy" id="373040"/>
    <lineage>
        <taxon>Bacteria</taxon>
        <taxon>Pseudomonadati</taxon>
        <taxon>Pseudomonadota</taxon>
        <taxon>Betaproteobacteria</taxon>
        <taxon>Burkholderiales</taxon>
        <taxon>Oxalobacteraceae</taxon>
        <taxon>Telluria group</taxon>
        <taxon>Massilia</taxon>
    </lineage>
</organism>
<dbReference type="PANTHER" id="PTHR33569:SF1">
    <property type="entry name" value="UREASE"/>
    <property type="match status" value="1"/>
</dbReference>